<reference evidence="2 3" key="1">
    <citation type="submission" date="2014-04" db="EMBL/GenBank/DDBJ databases">
        <authorList>
            <consortium name="DOE Joint Genome Institute"/>
            <person name="Kuo A."/>
            <person name="Kohler A."/>
            <person name="Costa M.D."/>
            <person name="Nagy L.G."/>
            <person name="Floudas D."/>
            <person name="Copeland A."/>
            <person name="Barry K.W."/>
            <person name="Cichocki N."/>
            <person name="Veneault-Fourrey C."/>
            <person name="LaButti K."/>
            <person name="Lindquist E.A."/>
            <person name="Lipzen A."/>
            <person name="Lundell T."/>
            <person name="Morin E."/>
            <person name="Murat C."/>
            <person name="Sun H."/>
            <person name="Tunlid A."/>
            <person name="Henrissat B."/>
            <person name="Grigoriev I.V."/>
            <person name="Hibbett D.S."/>
            <person name="Martin F."/>
            <person name="Nordberg H.P."/>
            <person name="Cantor M.N."/>
            <person name="Hua S.X."/>
        </authorList>
    </citation>
    <scope>NUCLEOTIDE SEQUENCE [LARGE SCALE GENOMIC DNA]</scope>
    <source>
        <strain evidence="2 3">441</strain>
    </source>
</reference>
<dbReference type="EMBL" id="KN833686">
    <property type="protein sequence ID" value="KIK30487.1"/>
    <property type="molecule type" value="Genomic_DNA"/>
</dbReference>
<dbReference type="Proteomes" id="UP000054018">
    <property type="component" value="Unassembled WGS sequence"/>
</dbReference>
<dbReference type="HOGENOM" id="CLU_2905027_0_0_1"/>
<evidence type="ECO:0000256" key="1">
    <source>
        <dbReference type="SAM" id="SignalP"/>
    </source>
</evidence>
<gene>
    <name evidence="2" type="ORF">PISMIDRAFT_296273</name>
</gene>
<proteinExistence type="predicted"/>
<feature type="signal peptide" evidence="1">
    <location>
        <begin position="1"/>
        <end position="25"/>
    </location>
</feature>
<accession>A0A0D0A7S2</accession>
<sequence length="62" mass="6896">MQACVGSSSMLCWRFLQLIAHSVECDRVGIAISLPDRLTAPSPLAWKSCVPDHLLKKEDRSK</sequence>
<feature type="chain" id="PRO_5002206694" evidence="1">
    <location>
        <begin position="26"/>
        <end position="62"/>
    </location>
</feature>
<reference evidence="3" key="2">
    <citation type="submission" date="2015-01" db="EMBL/GenBank/DDBJ databases">
        <title>Evolutionary Origins and Diversification of the Mycorrhizal Mutualists.</title>
        <authorList>
            <consortium name="DOE Joint Genome Institute"/>
            <consortium name="Mycorrhizal Genomics Consortium"/>
            <person name="Kohler A."/>
            <person name="Kuo A."/>
            <person name="Nagy L.G."/>
            <person name="Floudas D."/>
            <person name="Copeland A."/>
            <person name="Barry K.W."/>
            <person name="Cichocki N."/>
            <person name="Veneault-Fourrey C."/>
            <person name="LaButti K."/>
            <person name="Lindquist E.A."/>
            <person name="Lipzen A."/>
            <person name="Lundell T."/>
            <person name="Morin E."/>
            <person name="Murat C."/>
            <person name="Riley R."/>
            <person name="Ohm R."/>
            <person name="Sun H."/>
            <person name="Tunlid A."/>
            <person name="Henrissat B."/>
            <person name="Grigoriev I.V."/>
            <person name="Hibbett D.S."/>
            <person name="Martin F."/>
        </authorList>
    </citation>
    <scope>NUCLEOTIDE SEQUENCE [LARGE SCALE GENOMIC DNA]</scope>
    <source>
        <strain evidence="3">441</strain>
    </source>
</reference>
<keyword evidence="3" id="KW-1185">Reference proteome</keyword>
<name>A0A0D0A7S2_9AGAM</name>
<protein>
    <submittedName>
        <fullName evidence="2">Uncharacterized protein</fullName>
    </submittedName>
</protein>
<keyword evidence="1" id="KW-0732">Signal</keyword>
<dbReference type="AlphaFoldDB" id="A0A0D0A7S2"/>
<evidence type="ECO:0000313" key="3">
    <source>
        <dbReference type="Proteomes" id="UP000054018"/>
    </source>
</evidence>
<evidence type="ECO:0000313" key="2">
    <source>
        <dbReference type="EMBL" id="KIK30487.1"/>
    </source>
</evidence>
<organism evidence="2 3">
    <name type="scientific">Pisolithus microcarpus 441</name>
    <dbReference type="NCBI Taxonomy" id="765257"/>
    <lineage>
        <taxon>Eukaryota</taxon>
        <taxon>Fungi</taxon>
        <taxon>Dikarya</taxon>
        <taxon>Basidiomycota</taxon>
        <taxon>Agaricomycotina</taxon>
        <taxon>Agaricomycetes</taxon>
        <taxon>Agaricomycetidae</taxon>
        <taxon>Boletales</taxon>
        <taxon>Sclerodermatineae</taxon>
        <taxon>Pisolithaceae</taxon>
        <taxon>Pisolithus</taxon>
    </lineage>
</organism>